<sequence>MVIDDDSWTAVETCEASRETIAPASVSLTSSDLYFGETIDCMTHVVQILPQDQHQKGFLCLTTFRLLFVPYPKTASSRRKSADIALCNIAEVVFQDPRATASAMSHVGFSLGMTNGPERVGGDAQENTNSLEIACKNFEILQFHVRVNGASISLHSRLIERLESLHQAAPLAFAYETIETNGANAHGIEETESARMDLTRSSTAVAARDPSNSGGFRISHINQTFRLSATYPALLAVPRHISDADLKTISHFRARGRIPAITYRHRDNDTLLARCAQPLVGLRRRRCAHDEFYVKTLQQHSRGGLYIIDCRHQTSAYGNIALGAGFEIAEYYNNVPLLFMNIENIHSMRDSIRRLFELVKGEVRGSEKSNWLSCLEGTRWLEHVRSILIASTLCVDKMVDEQASLLVHCSDGWDRTAQITSLVKVCCDPYYRTVEGFAVLIQQEWISFGHRFESRCGMKSSQSSKKGYWDDEQTSPVFVQFIDAIWQMTQQAPCSFEFNERYLVALLDEVYSRRSGTFLFDCEEQRLKARVHTRCPSAWNLLEKVGDIYNPFYIFPGDGLNVKSPCVLRFRWHTSTMSIWSAFYLRSLEHREGVINQNAWAKNVQKNQEQLQVQLSEAKSQLTVQMELNAKLQAHVAALESKTIALHSALQGQVYSEPGVVVHEAMEDTDFDEGVLLSVTQTTHAEKRDLFIAATMFEPFEVISSYFDAAENIRRID</sequence>
<dbReference type="EMBL" id="VJMJ01000181">
    <property type="protein sequence ID" value="KAF0728209.1"/>
    <property type="molecule type" value="Genomic_DNA"/>
</dbReference>
<dbReference type="InterPro" id="IPR010569">
    <property type="entry name" value="Myotubularin-like_Pase_dom"/>
</dbReference>
<name>A0A6G0WLQ1_9STRA</name>
<dbReference type="CDD" id="cd14507">
    <property type="entry name" value="PTP-MTM-like"/>
    <property type="match status" value="1"/>
</dbReference>
<dbReference type="PANTHER" id="PTHR10807">
    <property type="entry name" value="MYOTUBULARIN-RELATED"/>
    <property type="match status" value="1"/>
</dbReference>
<dbReference type="GO" id="GO:0005737">
    <property type="term" value="C:cytoplasm"/>
    <property type="evidence" value="ECO:0007669"/>
    <property type="project" value="TreeGrafter"/>
</dbReference>
<dbReference type="PROSITE" id="PS00383">
    <property type="entry name" value="TYR_PHOSPHATASE_1"/>
    <property type="match status" value="1"/>
</dbReference>
<dbReference type="InterPro" id="IPR011993">
    <property type="entry name" value="PH-like_dom_sf"/>
</dbReference>
<proteinExistence type="inferred from homology"/>
<gene>
    <name evidence="5" type="ORF">Ae201684_014034</name>
</gene>
<dbReference type="InterPro" id="IPR016130">
    <property type="entry name" value="Tyr_Pase_AS"/>
</dbReference>
<feature type="domain" description="Myotubularin phosphatase" evidence="4">
    <location>
        <begin position="183"/>
        <end position="584"/>
    </location>
</feature>
<evidence type="ECO:0000256" key="2">
    <source>
        <dbReference type="PIRSR" id="PIRSR630564-1"/>
    </source>
</evidence>
<comment type="caution">
    <text evidence="5">The sequence shown here is derived from an EMBL/GenBank/DDBJ whole genome shotgun (WGS) entry which is preliminary data.</text>
</comment>
<dbReference type="VEuPathDB" id="FungiDB:AeMF1_000996"/>
<dbReference type="Proteomes" id="UP000481153">
    <property type="component" value="Unassembled WGS sequence"/>
</dbReference>
<reference evidence="5 6" key="1">
    <citation type="submission" date="2019-07" db="EMBL/GenBank/DDBJ databases">
        <title>Genomics analysis of Aphanomyces spp. identifies a new class of oomycete effector associated with host adaptation.</title>
        <authorList>
            <person name="Gaulin E."/>
        </authorList>
    </citation>
    <scope>NUCLEOTIDE SEQUENCE [LARGE SCALE GENOMIC DNA]</scope>
    <source>
        <strain evidence="5 6">ATCC 201684</strain>
    </source>
</reference>
<keyword evidence="6" id="KW-1185">Reference proteome</keyword>
<feature type="binding site" evidence="3">
    <location>
        <begin position="344"/>
        <end position="345"/>
    </location>
    <ligand>
        <name>substrate</name>
    </ligand>
</feature>
<dbReference type="SUPFAM" id="SSF50729">
    <property type="entry name" value="PH domain-like"/>
    <property type="match status" value="1"/>
</dbReference>
<evidence type="ECO:0000313" key="6">
    <source>
        <dbReference type="Proteomes" id="UP000481153"/>
    </source>
</evidence>
<feature type="active site" description="Phosphocysteine intermediate" evidence="2">
    <location>
        <position position="409"/>
    </location>
</feature>
<dbReference type="SUPFAM" id="SSF52799">
    <property type="entry name" value="(Phosphotyrosine protein) phosphatases II"/>
    <property type="match status" value="1"/>
</dbReference>
<dbReference type="PROSITE" id="PS51339">
    <property type="entry name" value="PPASE_MYOTUBULARIN"/>
    <property type="match status" value="1"/>
</dbReference>
<dbReference type="InterPro" id="IPR029021">
    <property type="entry name" value="Prot-tyrosine_phosphatase-like"/>
</dbReference>
<dbReference type="Gene3D" id="2.30.29.30">
    <property type="entry name" value="Pleckstrin-homology domain (PH domain)/Phosphotyrosine-binding domain (PTB)"/>
    <property type="match status" value="1"/>
</dbReference>
<evidence type="ECO:0000256" key="1">
    <source>
        <dbReference type="ARBA" id="ARBA00007471"/>
    </source>
</evidence>
<dbReference type="InterPro" id="IPR030564">
    <property type="entry name" value="Myotubularin"/>
</dbReference>
<protein>
    <recommendedName>
        <fullName evidence="4">Myotubularin phosphatase domain-containing protein</fullName>
    </recommendedName>
</protein>
<accession>A0A6G0WLQ1</accession>
<dbReference type="Pfam" id="PF06602">
    <property type="entry name" value="Myotub-related"/>
    <property type="match status" value="1"/>
</dbReference>
<evidence type="ECO:0000313" key="5">
    <source>
        <dbReference type="EMBL" id="KAF0728209.1"/>
    </source>
</evidence>
<feature type="binding site" evidence="3">
    <location>
        <begin position="409"/>
        <end position="415"/>
    </location>
    <ligand>
        <name>substrate</name>
    </ligand>
</feature>
<evidence type="ECO:0000256" key="3">
    <source>
        <dbReference type="PIRSR" id="PIRSR630564-2"/>
    </source>
</evidence>
<comment type="similarity">
    <text evidence="1">Belongs to the protein-tyrosine phosphatase family. Non-receptor class myotubularin subfamily.</text>
</comment>
<dbReference type="PANTHER" id="PTHR10807:SF128">
    <property type="entry name" value="PHOSPHATIDYLINOSITOL-3,5-BISPHOSPHATE 3-PHOSPHATASE"/>
    <property type="match status" value="1"/>
</dbReference>
<organism evidence="5 6">
    <name type="scientific">Aphanomyces euteiches</name>
    <dbReference type="NCBI Taxonomy" id="100861"/>
    <lineage>
        <taxon>Eukaryota</taxon>
        <taxon>Sar</taxon>
        <taxon>Stramenopiles</taxon>
        <taxon>Oomycota</taxon>
        <taxon>Saprolegniomycetes</taxon>
        <taxon>Saprolegniales</taxon>
        <taxon>Verrucalvaceae</taxon>
        <taxon>Aphanomyces</taxon>
    </lineage>
</organism>
<dbReference type="AlphaFoldDB" id="A0A6G0WLQ1"/>
<evidence type="ECO:0000259" key="4">
    <source>
        <dbReference type="PROSITE" id="PS51339"/>
    </source>
</evidence>